<feature type="domain" description="CRISPR-associated protein Cas6 C-terminal" evidence="2">
    <location>
        <begin position="139"/>
        <end position="259"/>
    </location>
</feature>
<gene>
    <name evidence="3" type="ORF">DPM19_23110</name>
</gene>
<dbReference type="Pfam" id="PF10040">
    <property type="entry name" value="CRISPR_Cas6"/>
    <property type="match status" value="1"/>
</dbReference>
<dbReference type="EMBL" id="QLYX01000011">
    <property type="protein sequence ID" value="RAY12902.1"/>
    <property type="molecule type" value="Genomic_DNA"/>
</dbReference>
<sequence length="271" mass="29649">METSRCSDEHPPGEPPRFPPARRLTMPAALTLRLVPDRPARPDTRQLHGLACALFENSTDHRAQRKPFTVWPVAPDPVDPDTGLLLRASWLAEEPLPFDPDRLTEVRFGSRRCPVAAADVVRTSRARLATTAPASTAELTFRSPAYFAANGRRTVTPDLRLVLGGYRRRWNEHLPTGSPLHLDDELGRELHRAVELTGYDLRTVRRDGGHGHPVTGFTGHMALALTPDAPTELRAAFTALLSFAPYSGTGARTTHGFGATTATLHRPASPA</sequence>
<accession>A0A365H1D8</accession>
<proteinExistence type="predicted"/>
<dbReference type="Proteomes" id="UP000251891">
    <property type="component" value="Unassembled WGS sequence"/>
</dbReference>
<dbReference type="Gene3D" id="3.30.70.1900">
    <property type="match status" value="1"/>
</dbReference>
<keyword evidence="4" id="KW-1185">Reference proteome</keyword>
<dbReference type="InterPro" id="IPR019267">
    <property type="entry name" value="CRISPR-assoc_Cas6_C"/>
</dbReference>
<protein>
    <recommendedName>
        <fullName evidence="2">CRISPR-associated protein Cas6 C-terminal domain-containing protein</fullName>
    </recommendedName>
</protein>
<organism evidence="3 4">
    <name type="scientific">Actinomadura craniellae</name>
    <dbReference type="NCBI Taxonomy" id="2231787"/>
    <lineage>
        <taxon>Bacteria</taxon>
        <taxon>Bacillati</taxon>
        <taxon>Actinomycetota</taxon>
        <taxon>Actinomycetes</taxon>
        <taxon>Streptosporangiales</taxon>
        <taxon>Thermomonosporaceae</taxon>
        <taxon>Actinomadura</taxon>
    </lineage>
</organism>
<comment type="caution">
    <text evidence="3">The sequence shown here is derived from an EMBL/GenBank/DDBJ whole genome shotgun (WGS) entry which is preliminary data.</text>
</comment>
<dbReference type="CDD" id="cd21141">
    <property type="entry name" value="Cas6_III-like"/>
    <property type="match status" value="1"/>
</dbReference>
<feature type="compositionally biased region" description="Basic and acidic residues" evidence="1">
    <location>
        <begin position="1"/>
        <end position="12"/>
    </location>
</feature>
<dbReference type="AlphaFoldDB" id="A0A365H1D8"/>
<evidence type="ECO:0000313" key="4">
    <source>
        <dbReference type="Proteomes" id="UP000251891"/>
    </source>
</evidence>
<evidence type="ECO:0000256" key="1">
    <source>
        <dbReference type="SAM" id="MobiDB-lite"/>
    </source>
</evidence>
<reference evidence="3 4" key="1">
    <citation type="submission" date="2018-06" db="EMBL/GenBank/DDBJ databases">
        <title>Actinomadura craniellae sp. nov. isolated from marine sponge Craniella sp.</title>
        <authorList>
            <person name="Li L."/>
            <person name="Xu Q.H."/>
            <person name="Lin H.W."/>
            <person name="Lu Y.H."/>
        </authorList>
    </citation>
    <scope>NUCLEOTIDE SEQUENCE [LARGE SCALE GENOMIC DNA]</scope>
    <source>
        <strain evidence="3 4">LHW63021</strain>
    </source>
</reference>
<name>A0A365H1D8_9ACTN</name>
<feature type="region of interest" description="Disordered" evidence="1">
    <location>
        <begin position="1"/>
        <end position="22"/>
    </location>
</feature>
<evidence type="ECO:0000259" key="2">
    <source>
        <dbReference type="Pfam" id="PF10040"/>
    </source>
</evidence>
<evidence type="ECO:0000313" key="3">
    <source>
        <dbReference type="EMBL" id="RAY12902.1"/>
    </source>
</evidence>